<accession>A0AAE0UGH4</accession>
<feature type="compositionally biased region" description="Basic and acidic residues" evidence="1">
    <location>
        <begin position="46"/>
        <end position="57"/>
    </location>
</feature>
<name>A0AAE0UGH4_SORBR</name>
<reference evidence="2" key="2">
    <citation type="submission" date="2023-07" db="EMBL/GenBank/DDBJ databases">
        <authorList>
            <consortium name="Lawrence Berkeley National Laboratory"/>
            <person name="Haridas S."/>
            <person name="Hensen N."/>
            <person name="Bonometti L."/>
            <person name="Westerberg I."/>
            <person name="Brannstrom I.O."/>
            <person name="Guillou S."/>
            <person name="Cros-Aarteil S."/>
            <person name="Calhoun S."/>
            <person name="Kuo A."/>
            <person name="Mondo S."/>
            <person name="Pangilinan J."/>
            <person name="Riley R."/>
            <person name="LaButti K."/>
            <person name="Andreopoulos B."/>
            <person name="Lipzen A."/>
            <person name="Chen C."/>
            <person name="Yanf M."/>
            <person name="Daum C."/>
            <person name="Ng V."/>
            <person name="Clum A."/>
            <person name="Steindorff A."/>
            <person name="Ohm R."/>
            <person name="Martin F."/>
            <person name="Silar P."/>
            <person name="Natvig D."/>
            <person name="Lalanne C."/>
            <person name="Gautier V."/>
            <person name="Ament-velasquez S.L."/>
            <person name="Kruys A."/>
            <person name="Hutchinson M.I."/>
            <person name="Powell A.J."/>
            <person name="Barry K."/>
            <person name="Miller A.N."/>
            <person name="Grigoriev I.V."/>
            <person name="Debuchy R."/>
            <person name="Gladieux P."/>
            <person name="Thoren M.H."/>
            <person name="Johannesson H."/>
        </authorList>
    </citation>
    <scope>NUCLEOTIDE SEQUENCE</scope>
    <source>
        <strain evidence="2">FGSC 1904</strain>
    </source>
</reference>
<organism evidence="2 3">
    <name type="scientific">Sordaria brevicollis</name>
    <dbReference type="NCBI Taxonomy" id="83679"/>
    <lineage>
        <taxon>Eukaryota</taxon>
        <taxon>Fungi</taxon>
        <taxon>Dikarya</taxon>
        <taxon>Ascomycota</taxon>
        <taxon>Pezizomycotina</taxon>
        <taxon>Sordariomycetes</taxon>
        <taxon>Sordariomycetidae</taxon>
        <taxon>Sordariales</taxon>
        <taxon>Sordariaceae</taxon>
        <taxon>Sordaria</taxon>
    </lineage>
</organism>
<feature type="region of interest" description="Disordered" evidence="1">
    <location>
        <begin position="1"/>
        <end position="89"/>
    </location>
</feature>
<dbReference type="EMBL" id="JAUTDP010000001">
    <property type="protein sequence ID" value="KAK3403401.1"/>
    <property type="molecule type" value="Genomic_DNA"/>
</dbReference>
<gene>
    <name evidence="2" type="ORF">B0T20DRAFT_25710</name>
</gene>
<protein>
    <recommendedName>
        <fullName evidence="4">Conidiation-specific protein 6</fullName>
    </recommendedName>
</protein>
<feature type="compositionally biased region" description="Basic and acidic residues" evidence="1">
    <location>
        <begin position="17"/>
        <end position="34"/>
    </location>
</feature>
<feature type="compositionally biased region" description="Polar residues" evidence="1">
    <location>
        <begin position="1"/>
        <end position="15"/>
    </location>
</feature>
<evidence type="ECO:0008006" key="4">
    <source>
        <dbReference type="Google" id="ProtNLM"/>
    </source>
</evidence>
<comment type="caution">
    <text evidence="2">The sequence shown here is derived from an EMBL/GenBank/DDBJ whole genome shotgun (WGS) entry which is preliminary data.</text>
</comment>
<reference evidence="2" key="1">
    <citation type="journal article" date="2023" name="Mol. Phylogenet. Evol.">
        <title>Genome-scale phylogeny and comparative genomics of the fungal order Sordariales.</title>
        <authorList>
            <person name="Hensen N."/>
            <person name="Bonometti L."/>
            <person name="Westerberg I."/>
            <person name="Brannstrom I.O."/>
            <person name="Guillou S."/>
            <person name="Cros-Aarteil S."/>
            <person name="Calhoun S."/>
            <person name="Haridas S."/>
            <person name="Kuo A."/>
            <person name="Mondo S."/>
            <person name="Pangilinan J."/>
            <person name="Riley R."/>
            <person name="LaButti K."/>
            <person name="Andreopoulos B."/>
            <person name="Lipzen A."/>
            <person name="Chen C."/>
            <person name="Yan M."/>
            <person name="Daum C."/>
            <person name="Ng V."/>
            <person name="Clum A."/>
            <person name="Steindorff A."/>
            <person name="Ohm R.A."/>
            <person name="Martin F."/>
            <person name="Silar P."/>
            <person name="Natvig D.O."/>
            <person name="Lalanne C."/>
            <person name="Gautier V."/>
            <person name="Ament-Velasquez S.L."/>
            <person name="Kruys A."/>
            <person name="Hutchinson M.I."/>
            <person name="Powell A.J."/>
            <person name="Barry K."/>
            <person name="Miller A.N."/>
            <person name="Grigoriev I.V."/>
            <person name="Debuchy R."/>
            <person name="Gladieux P."/>
            <person name="Hiltunen Thoren M."/>
            <person name="Johannesson H."/>
        </authorList>
    </citation>
    <scope>NUCLEOTIDE SEQUENCE</scope>
    <source>
        <strain evidence="2">FGSC 1904</strain>
    </source>
</reference>
<evidence type="ECO:0000313" key="2">
    <source>
        <dbReference type="EMBL" id="KAK3403401.1"/>
    </source>
</evidence>
<keyword evidence="3" id="KW-1185">Reference proteome</keyword>
<dbReference type="AlphaFoldDB" id="A0AAE0UGH4"/>
<evidence type="ECO:0000256" key="1">
    <source>
        <dbReference type="SAM" id="MobiDB-lite"/>
    </source>
</evidence>
<proteinExistence type="predicted"/>
<sequence length="89" mass="9413">MAAQISSEGAKSVMSNDMKELGEGKEHTANEIRGHKANLGNPNTSEESKKHSEKMIKELGGSETQEAIKNKPVSKSAAENLYGSRAAAG</sequence>
<dbReference type="InterPro" id="IPR018824">
    <property type="entry name" value="Conidiation-specific_6"/>
</dbReference>
<evidence type="ECO:0000313" key="3">
    <source>
        <dbReference type="Proteomes" id="UP001281003"/>
    </source>
</evidence>
<dbReference type="Proteomes" id="UP001281003">
    <property type="component" value="Unassembled WGS sequence"/>
</dbReference>
<dbReference type="Pfam" id="PF10346">
    <property type="entry name" value="Con-6"/>
    <property type="match status" value="1"/>
</dbReference>